<protein>
    <recommendedName>
        <fullName evidence="3">Ribosome maturation factor RimP</fullName>
    </recommendedName>
</protein>
<evidence type="ECO:0000256" key="1">
    <source>
        <dbReference type="ARBA" id="ARBA00022490"/>
    </source>
</evidence>
<dbReference type="Gene3D" id="3.30.300.70">
    <property type="entry name" value="RimP-like superfamily, N-terminal"/>
    <property type="match status" value="1"/>
</dbReference>
<dbReference type="InterPro" id="IPR003728">
    <property type="entry name" value="Ribosome_maturation_RimP"/>
</dbReference>
<comment type="function">
    <text evidence="3">Required for maturation of 30S ribosomal subunits.</text>
</comment>
<evidence type="ECO:0000256" key="3">
    <source>
        <dbReference type="HAMAP-Rule" id="MF_01077"/>
    </source>
</evidence>
<dbReference type="STRING" id="576118.SAMN05216216_101174"/>
<dbReference type="CDD" id="cd01734">
    <property type="entry name" value="YlxS_C"/>
    <property type="match status" value="1"/>
</dbReference>
<feature type="domain" description="Ribosome maturation factor RimP C-terminal" evidence="5">
    <location>
        <begin position="87"/>
        <end position="148"/>
    </location>
</feature>
<dbReference type="GO" id="GO:0005829">
    <property type="term" value="C:cytosol"/>
    <property type="evidence" value="ECO:0007669"/>
    <property type="project" value="TreeGrafter"/>
</dbReference>
<evidence type="ECO:0000313" key="7">
    <source>
        <dbReference type="Proteomes" id="UP000199008"/>
    </source>
</evidence>
<evidence type="ECO:0000256" key="2">
    <source>
        <dbReference type="ARBA" id="ARBA00022517"/>
    </source>
</evidence>
<proteinExistence type="inferred from homology"/>
<evidence type="ECO:0000259" key="5">
    <source>
        <dbReference type="Pfam" id="PF17384"/>
    </source>
</evidence>
<dbReference type="PANTHER" id="PTHR33867:SF1">
    <property type="entry name" value="RIBOSOME MATURATION FACTOR RIMP"/>
    <property type="match status" value="1"/>
</dbReference>
<organism evidence="6 7">
    <name type="scientific">Lacicoccus qingdaonensis</name>
    <dbReference type="NCBI Taxonomy" id="576118"/>
    <lineage>
        <taxon>Bacteria</taxon>
        <taxon>Bacillati</taxon>
        <taxon>Bacillota</taxon>
        <taxon>Bacilli</taxon>
        <taxon>Bacillales</taxon>
        <taxon>Salinicoccaceae</taxon>
        <taxon>Lacicoccus</taxon>
    </lineage>
</organism>
<dbReference type="Pfam" id="PF02576">
    <property type="entry name" value="RimP_N"/>
    <property type="match status" value="1"/>
</dbReference>
<dbReference type="AlphaFoldDB" id="A0A1G9AAF0"/>
<keyword evidence="2 3" id="KW-0690">Ribosome biogenesis</keyword>
<dbReference type="InterPro" id="IPR036847">
    <property type="entry name" value="RimP_C_sf"/>
</dbReference>
<reference evidence="7" key="1">
    <citation type="submission" date="2016-10" db="EMBL/GenBank/DDBJ databases">
        <authorList>
            <person name="Varghese N."/>
            <person name="Submissions S."/>
        </authorList>
    </citation>
    <scope>NUCLEOTIDE SEQUENCE [LARGE SCALE GENOMIC DNA]</scope>
    <source>
        <strain evidence="7">CGMCC 1.8895</strain>
    </source>
</reference>
<dbReference type="SUPFAM" id="SSF75420">
    <property type="entry name" value="YhbC-like, N-terminal domain"/>
    <property type="match status" value="1"/>
</dbReference>
<name>A0A1G9AAF0_9BACL</name>
<keyword evidence="1 3" id="KW-0963">Cytoplasm</keyword>
<dbReference type="GO" id="GO:0000028">
    <property type="term" value="P:ribosomal small subunit assembly"/>
    <property type="evidence" value="ECO:0007669"/>
    <property type="project" value="TreeGrafter"/>
</dbReference>
<dbReference type="InterPro" id="IPR028989">
    <property type="entry name" value="RimP_N"/>
</dbReference>
<dbReference type="FunFam" id="3.30.300.70:FF:000001">
    <property type="entry name" value="Ribosome maturation factor RimP"/>
    <property type="match status" value="1"/>
</dbReference>
<dbReference type="HAMAP" id="MF_01077">
    <property type="entry name" value="RimP"/>
    <property type="match status" value="1"/>
</dbReference>
<evidence type="ECO:0000313" key="6">
    <source>
        <dbReference type="EMBL" id="SDK24251.1"/>
    </source>
</evidence>
<dbReference type="EMBL" id="FNFY01000001">
    <property type="protein sequence ID" value="SDK24251.1"/>
    <property type="molecule type" value="Genomic_DNA"/>
</dbReference>
<dbReference type="SUPFAM" id="SSF74942">
    <property type="entry name" value="YhbC-like, C-terminal domain"/>
    <property type="match status" value="1"/>
</dbReference>
<feature type="domain" description="Ribosome maturation factor RimP N-terminal" evidence="4">
    <location>
        <begin position="12"/>
        <end position="83"/>
    </location>
</feature>
<sequence>MNHIEQKVFDNAAPLVEKLDFKLIEVAFVKEGKDRFLRLYLDKKGGITLEDCAAASEVVSEKLDELEIIKGAYFLDVSSPGAERPIKNDDDLELTMDNGIYVKTYQQINGEKEWTGVLKSYDEDTVTVEYKDKAKKKTISIERKKIATLRKAVLI</sequence>
<dbReference type="GO" id="GO:0006412">
    <property type="term" value="P:translation"/>
    <property type="evidence" value="ECO:0007669"/>
    <property type="project" value="TreeGrafter"/>
</dbReference>
<dbReference type="Pfam" id="PF17384">
    <property type="entry name" value="DUF150_C"/>
    <property type="match status" value="1"/>
</dbReference>
<comment type="similarity">
    <text evidence="3">Belongs to the RimP family.</text>
</comment>
<comment type="subcellular location">
    <subcellularLocation>
        <location evidence="3">Cytoplasm</location>
    </subcellularLocation>
</comment>
<dbReference type="Gene3D" id="2.30.30.180">
    <property type="entry name" value="Ribosome maturation factor RimP, C-terminal domain"/>
    <property type="match status" value="1"/>
</dbReference>
<dbReference type="NCBIfam" id="NF000928">
    <property type="entry name" value="PRK00092.1-2"/>
    <property type="match status" value="1"/>
</dbReference>
<dbReference type="InterPro" id="IPR028998">
    <property type="entry name" value="RimP_C"/>
</dbReference>
<gene>
    <name evidence="3" type="primary">rimP</name>
    <name evidence="6" type="ORF">SAMN05216216_101174</name>
</gene>
<dbReference type="RefSeq" id="WP_092983720.1">
    <property type="nucleotide sequence ID" value="NZ_FNFY01000001.1"/>
</dbReference>
<keyword evidence="7" id="KW-1185">Reference proteome</keyword>
<dbReference type="Proteomes" id="UP000199008">
    <property type="component" value="Unassembled WGS sequence"/>
</dbReference>
<evidence type="ECO:0000259" key="4">
    <source>
        <dbReference type="Pfam" id="PF02576"/>
    </source>
</evidence>
<dbReference type="PANTHER" id="PTHR33867">
    <property type="entry name" value="RIBOSOME MATURATION FACTOR RIMP"/>
    <property type="match status" value="1"/>
</dbReference>
<dbReference type="InterPro" id="IPR035956">
    <property type="entry name" value="RimP_N_sf"/>
</dbReference>
<dbReference type="OrthoDB" id="9805006at2"/>
<accession>A0A1G9AAF0</accession>